<reference evidence="1 2" key="1">
    <citation type="journal article" date="2014" name="Int. J. Syst. Evol. Microbiol.">
        <title>Description of Galbitalea soli gen. nov., sp. nov., and Frondihabitans sucicola sp. nov.</title>
        <authorList>
            <person name="Kim S.J."/>
            <person name="Lim J.M."/>
            <person name="Ahn J.H."/>
            <person name="Weon H.Y."/>
            <person name="Hamada M."/>
            <person name="Suzuki K."/>
            <person name="Ahn T.Y."/>
            <person name="Kwon S.W."/>
        </authorList>
    </citation>
    <scope>NUCLEOTIDE SEQUENCE [LARGE SCALE GENOMIC DNA]</scope>
    <source>
        <strain evidence="1 2">NBRC 108727</strain>
    </source>
</reference>
<dbReference type="RefSeq" id="WP_163473932.1">
    <property type="nucleotide sequence ID" value="NZ_JAAGWZ010000003.1"/>
</dbReference>
<name>A0A7C9PNU0_9MICO</name>
<proteinExistence type="predicted"/>
<accession>A0A7C9PNU0</accession>
<protein>
    <submittedName>
        <fullName evidence="1">MarR family transcriptional regulator</fullName>
    </submittedName>
</protein>
<dbReference type="SUPFAM" id="SSF46785">
    <property type="entry name" value="Winged helix' DNA-binding domain"/>
    <property type="match status" value="1"/>
</dbReference>
<comment type="caution">
    <text evidence="1">The sequence shown here is derived from an EMBL/GenBank/DDBJ whole genome shotgun (WGS) entry which is preliminary data.</text>
</comment>
<dbReference type="InterPro" id="IPR036390">
    <property type="entry name" value="WH_DNA-bd_sf"/>
</dbReference>
<dbReference type="AlphaFoldDB" id="A0A7C9PNU0"/>
<dbReference type="InterPro" id="IPR036388">
    <property type="entry name" value="WH-like_DNA-bd_sf"/>
</dbReference>
<organism evidence="1 2">
    <name type="scientific">Galbitalea soli</name>
    <dbReference type="NCBI Taxonomy" id="1268042"/>
    <lineage>
        <taxon>Bacteria</taxon>
        <taxon>Bacillati</taxon>
        <taxon>Actinomycetota</taxon>
        <taxon>Actinomycetes</taxon>
        <taxon>Micrococcales</taxon>
        <taxon>Microbacteriaceae</taxon>
        <taxon>Galbitalea</taxon>
    </lineage>
</organism>
<keyword evidence="2" id="KW-1185">Reference proteome</keyword>
<evidence type="ECO:0000313" key="2">
    <source>
        <dbReference type="Proteomes" id="UP000479756"/>
    </source>
</evidence>
<dbReference type="Proteomes" id="UP000479756">
    <property type="component" value="Unassembled WGS sequence"/>
</dbReference>
<sequence length="139" mass="15303">MADQRPIGYWLKLVDRMLEDEFASTLDEHGVTRRQWQLMNVLSREPATLEQLDAAIAPLSPDDGGQTAADHLAELVDSEWLVADGGSYALTERGRGALDRLSAVVAAQRTAMMAGISEGDYTVTVDVLERMARNLGWNE</sequence>
<gene>
    <name evidence="1" type="ORF">G3T37_10935</name>
</gene>
<evidence type="ECO:0000313" key="1">
    <source>
        <dbReference type="EMBL" id="NEM91870.1"/>
    </source>
</evidence>
<dbReference type="Gene3D" id="1.10.10.10">
    <property type="entry name" value="Winged helix-like DNA-binding domain superfamily/Winged helix DNA-binding domain"/>
    <property type="match status" value="1"/>
</dbReference>
<dbReference type="EMBL" id="JAAGWZ010000003">
    <property type="protein sequence ID" value="NEM91870.1"/>
    <property type="molecule type" value="Genomic_DNA"/>
</dbReference>